<dbReference type="Proteomes" id="UP001529510">
    <property type="component" value="Unassembled WGS sequence"/>
</dbReference>
<evidence type="ECO:0000256" key="1">
    <source>
        <dbReference type="SAM" id="MobiDB-lite"/>
    </source>
</evidence>
<keyword evidence="3" id="KW-1185">Reference proteome</keyword>
<accession>A0ABD0MPY7</accession>
<dbReference type="EMBL" id="JAMKFB020000260">
    <property type="protein sequence ID" value="KAL0151001.1"/>
    <property type="molecule type" value="Genomic_DNA"/>
</dbReference>
<reference evidence="2 3" key="1">
    <citation type="submission" date="2024-05" db="EMBL/GenBank/DDBJ databases">
        <title>Genome sequencing and assembly of Indian major carp, Cirrhinus mrigala (Hamilton, 1822).</title>
        <authorList>
            <person name="Mohindra V."/>
            <person name="Chowdhury L.M."/>
            <person name="Lal K."/>
            <person name="Jena J.K."/>
        </authorList>
    </citation>
    <scope>NUCLEOTIDE SEQUENCE [LARGE SCALE GENOMIC DNA]</scope>
    <source>
        <strain evidence="2">CM1030</strain>
        <tissue evidence="2">Blood</tissue>
    </source>
</reference>
<organism evidence="2 3">
    <name type="scientific">Cirrhinus mrigala</name>
    <name type="common">Mrigala</name>
    <dbReference type="NCBI Taxonomy" id="683832"/>
    <lineage>
        <taxon>Eukaryota</taxon>
        <taxon>Metazoa</taxon>
        <taxon>Chordata</taxon>
        <taxon>Craniata</taxon>
        <taxon>Vertebrata</taxon>
        <taxon>Euteleostomi</taxon>
        <taxon>Actinopterygii</taxon>
        <taxon>Neopterygii</taxon>
        <taxon>Teleostei</taxon>
        <taxon>Ostariophysi</taxon>
        <taxon>Cypriniformes</taxon>
        <taxon>Cyprinidae</taxon>
        <taxon>Labeoninae</taxon>
        <taxon>Labeonini</taxon>
        <taxon>Cirrhinus</taxon>
    </lineage>
</organism>
<dbReference type="AlphaFoldDB" id="A0ABD0MPY7"/>
<evidence type="ECO:0000313" key="2">
    <source>
        <dbReference type="EMBL" id="KAL0151001.1"/>
    </source>
</evidence>
<evidence type="ECO:0000313" key="3">
    <source>
        <dbReference type="Proteomes" id="UP001529510"/>
    </source>
</evidence>
<feature type="non-terminal residue" evidence="2">
    <location>
        <position position="59"/>
    </location>
</feature>
<proteinExistence type="predicted"/>
<gene>
    <name evidence="2" type="ORF">M9458_053728</name>
</gene>
<sequence length="59" mass="6433">MNLAGDLRSAHHQTSPSHINITLTVDPHPGLRSPSAFVLIICSQSETLYKALDFPSYLA</sequence>
<protein>
    <submittedName>
        <fullName evidence="2">Uncharacterized protein</fullName>
    </submittedName>
</protein>
<comment type="caution">
    <text evidence="2">The sequence shown here is derived from an EMBL/GenBank/DDBJ whole genome shotgun (WGS) entry which is preliminary data.</text>
</comment>
<feature type="region of interest" description="Disordered" evidence="1">
    <location>
        <begin position="1"/>
        <end position="20"/>
    </location>
</feature>
<name>A0ABD0MPY7_CIRMR</name>